<reference evidence="1 2" key="2">
    <citation type="submission" date="2021-05" db="EMBL/GenBank/DDBJ databases">
        <title>Ecology and evolution of chlamydial symbionts of arthropods.</title>
        <authorList>
            <person name="Halter T."/>
            <person name="Sixt B.S."/>
            <person name="Toenshoff E.R."/>
            <person name="Koestlbacher S."/>
            <person name="Schulz F."/>
            <person name="Kostanjsek R."/>
            <person name="Collingro A."/>
            <person name="Hendrickx F."/>
            <person name="Horn M."/>
        </authorList>
    </citation>
    <scope>NUCLEOTIDE SEQUENCE [LARGE SCALE GENOMIC DNA]</scope>
    <source>
        <strain evidence="1 2">15C</strain>
    </source>
</reference>
<organism evidence="1 2">
    <name type="scientific">Candidatus Rhabdochlamydia porcellionis</name>
    <dbReference type="NCBI Taxonomy" id="225148"/>
    <lineage>
        <taxon>Bacteria</taxon>
        <taxon>Pseudomonadati</taxon>
        <taxon>Chlamydiota</taxon>
        <taxon>Chlamydiia</taxon>
        <taxon>Parachlamydiales</taxon>
        <taxon>Candidatus Rhabdochlamydiaceae</taxon>
        <taxon>Candidatus Rhabdochlamydia</taxon>
    </lineage>
</organism>
<protein>
    <submittedName>
        <fullName evidence="1">Uncharacterized protein</fullName>
    </submittedName>
</protein>
<proteinExistence type="predicted"/>
<dbReference type="EMBL" id="CP075585">
    <property type="protein sequence ID" value="QZA59194.1"/>
    <property type="molecule type" value="Genomic_DNA"/>
</dbReference>
<evidence type="ECO:0000313" key="2">
    <source>
        <dbReference type="Proteomes" id="UP000822862"/>
    </source>
</evidence>
<evidence type="ECO:0000313" key="1">
    <source>
        <dbReference type="EMBL" id="QZA59194.1"/>
    </source>
</evidence>
<dbReference type="Proteomes" id="UP000822862">
    <property type="component" value="Chromosome"/>
</dbReference>
<reference evidence="1 2" key="1">
    <citation type="submission" date="2020-01" db="EMBL/GenBank/DDBJ databases">
        <authorList>
            <person name="Sixt B."/>
            <person name="Schulz F."/>
            <person name="Kostanjsek R."/>
            <person name="Koestlbacher S."/>
            <person name="Collingro A."/>
            <person name="Toenshoff E."/>
            <person name="Horn M."/>
        </authorList>
    </citation>
    <scope>NUCLEOTIDE SEQUENCE [LARGE SCALE GENOMIC DNA]</scope>
    <source>
        <strain evidence="1 2">15C</strain>
    </source>
</reference>
<name>A0ABX8Z0J1_9BACT</name>
<dbReference type="RefSeq" id="WP_194844720.1">
    <property type="nucleotide sequence ID" value="NZ_CP075585.1"/>
</dbReference>
<keyword evidence="2" id="KW-1185">Reference proteome</keyword>
<gene>
    <name evidence="1" type="ORF">RHAB15C_0001079</name>
</gene>
<sequence>MSSSFKKKLRDAINQIYKKANALSFEKIQRHYANQLNIDLQEVKNIYIAVSTHCSTANESSVVETKISFSIKRSITIDSELKKILQRL</sequence>
<accession>A0ABX8Z0J1</accession>